<dbReference type="EMBL" id="CP042430">
    <property type="protein sequence ID" value="QEC49679.1"/>
    <property type="molecule type" value="Genomic_DNA"/>
</dbReference>
<dbReference type="RefSeq" id="WP_146922044.1">
    <property type="nucleotide sequence ID" value="NZ_CP042430.1"/>
</dbReference>
<dbReference type="Proteomes" id="UP000321805">
    <property type="component" value="Chromosome"/>
</dbReference>
<evidence type="ECO:0000256" key="1">
    <source>
        <dbReference type="ARBA" id="ARBA00006484"/>
    </source>
</evidence>
<proteinExistence type="inferred from homology"/>
<organism evidence="3 4">
    <name type="scientific">Baekduia soli</name>
    <dbReference type="NCBI Taxonomy" id="496014"/>
    <lineage>
        <taxon>Bacteria</taxon>
        <taxon>Bacillati</taxon>
        <taxon>Actinomycetota</taxon>
        <taxon>Thermoleophilia</taxon>
        <taxon>Solirubrobacterales</taxon>
        <taxon>Baekduiaceae</taxon>
        <taxon>Baekduia</taxon>
    </lineage>
</organism>
<dbReference type="FunFam" id="3.40.50.720:FF:000047">
    <property type="entry name" value="NADP-dependent L-serine/L-allo-threonine dehydrogenase"/>
    <property type="match status" value="1"/>
</dbReference>
<accession>A0A5B8U945</accession>
<name>A0A5B8U945_9ACTN</name>
<reference evidence="3 4" key="1">
    <citation type="journal article" date="2018" name="J. Microbiol.">
        <title>Baekduia soli gen. nov., sp. nov., a novel bacterium isolated from the soil of Baekdu Mountain and proposal of a novel family name, Baekduiaceae fam. nov.</title>
        <authorList>
            <person name="An D.S."/>
            <person name="Siddiqi M.Z."/>
            <person name="Kim K.H."/>
            <person name="Yu H.S."/>
            <person name="Im W.T."/>
        </authorList>
    </citation>
    <scope>NUCLEOTIDE SEQUENCE [LARGE SCALE GENOMIC DNA]</scope>
    <source>
        <strain evidence="3 4">BR7-21</strain>
    </source>
</reference>
<evidence type="ECO:0000256" key="2">
    <source>
        <dbReference type="ARBA" id="ARBA00023002"/>
    </source>
</evidence>
<dbReference type="InterPro" id="IPR036291">
    <property type="entry name" value="NAD(P)-bd_dom_sf"/>
</dbReference>
<sequence length="229" mass="23963">MAHDPVFLITGAGSGIGAATARRAAQAGHRLVLAGRSADRLQALADELGGRGRAVAVATDVTRWEDNEALVAAALQHFGRLDVAFANAGFGAARGWLKETPEHWREMVLTNVLGAAYTARAAIPALTESRGHLLLTGSVAGRRALPGSLYSATKWAVTAMGEALRADLDGTGVRTTLIEPGAVDTPFFDDPGEGRLEPDDVARAVLYAVSQPPHVDVNEILIRPTAQSG</sequence>
<dbReference type="AlphaFoldDB" id="A0A5B8U945"/>
<keyword evidence="2" id="KW-0560">Oxidoreductase</keyword>
<dbReference type="OrthoDB" id="9775296at2"/>
<dbReference type="Gene3D" id="3.40.50.720">
    <property type="entry name" value="NAD(P)-binding Rossmann-like Domain"/>
    <property type="match status" value="1"/>
</dbReference>
<dbReference type="PRINTS" id="PR00081">
    <property type="entry name" value="GDHRDH"/>
</dbReference>
<evidence type="ECO:0000313" key="3">
    <source>
        <dbReference type="EMBL" id="QEC49679.1"/>
    </source>
</evidence>
<dbReference type="PANTHER" id="PTHR43115">
    <property type="entry name" value="DEHYDROGENASE/REDUCTASE SDR FAMILY MEMBER 11"/>
    <property type="match status" value="1"/>
</dbReference>
<dbReference type="GO" id="GO:0016616">
    <property type="term" value="F:oxidoreductase activity, acting on the CH-OH group of donors, NAD or NADP as acceptor"/>
    <property type="evidence" value="ECO:0007669"/>
    <property type="project" value="UniProtKB-ARBA"/>
</dbReference>
<dbReference type="PANTHER" id="PTHR43115:SF4">
    <property type="entry name" value="DEHYDROGENASE_REDUCTASE SDR FAMILY MEMBER 11"/>
    <property type="match status" value="1"/>
</dbReference>
<dbReference type="SUPFAM" id="SSF51735">
    <property type="entry name" value="NAD(P)-binding Rossmann-fold domains"/>
    <property type="match status" value="1"/>
</dbReference>
<protein>
    <submittedName>
        <fullName evidence="3">SDR family oxidoreductase</fullName>
    </submittedName>
</protein>
<comment type="similarity">
    <text evidence="1">Belongs to the short-chain dehydrogenases/reductases (SDR) family.</text>
</comment>
<dbReference type="InterPro" id="IPR002347">
    <property type="entry name" value="SDR_fam"/>
</dbReference>
<dbReference type="KEGG" id="bsol:FSW04_20255"/>
<keyword evidence="4" id="KW-1185">Reference proteome</keyword>
<gene>
    <name evidence="3" type="ORF">FSW04_20255</name>
</gene>
<dbReference type="Pfam" id="PF00106">
    <property type="entry name" value="adh_short"/>
    <property type="match status" value="1"/>
</dbReference>
<evidence type="ECO:0000313" key="4">
    <source>
        <dbReference type="Proteomes" id="UP000321805"/>
    </source>
</evidence>